<gene>
    <name evidence="1" type="ORF">HMPREF0077_0420</name>
</gene>
<dbReference type="AlphaFoldDB" id="C2CG10"/>
<dbReference type="Proteomes" id="UP000003744">
    <property type="component" value="Unassembled WGS sequence"/>
</dbReference>
<evidence type="ECO:0000313" key="1">
    <source>
        <dbReference type="EMBL" id="EEI83538.1"/>
    </source>
</evidence>
<organism evidence="1 2">
    <name type="scientific">Anaerococcus tetradius ATCC 35098</name>
    <dbReference type="NCBI Taxonomy" id="525255"/>
    <lineage>
        <taxon>Bacteria</taxon>
        <taxon>Bacillati</taxon>
        <taxon>Bacillota</taxon>
        <taxon>Tissierellia</taxon>
        <taxon>Tissierellales</taxon>
        <taxon>Peptoniphilaceae</taxon>
        <taxon>Anaerococcus</taxon>
    </lineage>
</organism>
<proteinExistence type="predicted"/>
<dbReference type="eggNOG" id="ENOG50329TS">
    <property type="taxonomic scope" value="Bacteria"/>
</dbReference>
<name>C2CG10_9FIRM</name>
<evidence type="ECO:0000313" key="2">
    <source>
        <dbReference type="Proteomes" id="UP000003744"/>
    </source>
</evidence>
<protein>
    <submittedName>
        <fullName evidence="1">Uncharacterized protein</fullName>
    </submittedName>
</protein>
<dbReference type="EMBL" id="ACGC01000014">
    <property type="protein sequence ID" value="EEI83538.1"/>
    <property type="molecule type" value="Genomic_DNA"/>
</dbReference>
<dbReference type="RefSeq" id="WP_004836128.1">
    <property type="nucleotide sequence ID" value="NZ_GG666295.1"/>
</dbReference>
<reference evidence="1 2" key="1">
    <citation type="submission" date="2009-01" db="EMBL/GenBank/DDBJ databases">
        <authorList>
            <person name="Qin X."/>
            <person name="Bachman B."/>
            <person name="Battles P."/>
            <person name="Bell A."/>
            <person name="Bess C."/>
            <person name="Bickham C."/>
            <person name="Chaboub L."/>
            <person name="Chen D."/>
            <person name="Coyle M."/>
            <person name="Deiros D.R."/>
            <person name="Dinh H."/>
            <person name="Forbes L."/>
            <person name="Fowler G."/>
            <person name="Francisco L."/>
            <person name="Fu Q."/>
            <person name="Gubbala S."/>
            <person name="Hale W."/>
            <person name="Han Y."/>
            <person name="Hemphill L."/>
            <person name="Highlander S.K."/>
            <person name="Hirani K."/>
            <person name="Hogues M."/>
            <person name="Jackson L."/>
            <person name="Jakkamsetti A."/>
            <person name="Javaid M."/>
            <person name="Jiang H."/>
            <person name="Korchina V."/>
            <person name="Kovar C."/>
            <person name="Lara F."/>
            <person name="Lee S."/>
            <person name="Mata R."/>
            <person name="Mathew T."/>
            <person name="Moen C."/>
            <person name="Morales K."/>
            <person name="Munidasa M."/>
            <person name="Nazareth L."/>
            <person name="Ngo R."/>
            <person name="Nguyen L."/>
            <person name="Okwuonu G."/>
            <person name="Ongeri F."/>
            <person name="Patil S."/>
            <person name="Petrosino J."/>
            <person name="Pham C."/>
            <person name="Pham P."/>
            <person name="Pu L.-L."/>
            <person name="Puazo M."/>
            <person name="Raj R."/>
            <person name="Reid J."/>
            <person name="Rouhana J."/>
            <person name="Saada N."/>
            <person name="Shang Y."/>
            <person name="Simmons D."/>
            <person name="Thornton R."/>
            <person name="Warren J."/>
            <person name="Weissenberger G."/>
            <person name="Zhang J."/>
            <person name="Zhang L."/>
            <person name="Zhou C."/>
            <person name="Zhu D."/>
            <person name="Muzny D."/>
            <person name="Worley K."/>
            <person name="Gibbs R."/>
        </authorList>
    </citation>
    <scope>NUCLEOTIDE SEQUENCE [LARGE SCALE GENOMIC DNA]</scope>
    <source>
        <strain evidence="1 2">ATCC 35098</strain>
    </source>
</reference>
<dbReference type="HOGENOM" id="CLU_2434451_0_0_9"/>
<sequence length="90" mass="10703">MRVKFTRILYVEDEVDIPLQTIEENHDGDIEGALKAKYIVSDNCKIKDIIFEDIEEGKLDEDDKAYLKMRDDEAKEDERILKEQYYRGLM</sequence>
<accession>C2CG10</accession>
<comment type="caution">
    <text evidence="1">The sequence shown here is derived from an EMBL/GenBank/DDBJ whole genome shotgun (WGS) entry which is preliminary data.</text>
</comment>